<dbReference type="GO" id="GO:0008146">
    <property type="term" value="F:sulfotransferase activity"/>
    <property type="evidence" value="ECO:0007669"/>
    <property type="project" value="InterPro"/>
</dbReference>
<dbReference type="EMBL" id="JAABNR010000003">
    <property type="protein sequence ID" value="NBZ86825.1"/>
    <property type="molecule type" value="Genomic_DNA"/>
</dbReference>
<name>A0AAE5BRP8_9RHOB</name>
<dbReference type="SUPFAM" id="SSF52540">
    <property type="entry name" value="P-loop containing nucleoside triphosphate hydrolases"/>
    <property type="match status" value="1"/>
</dbReference>
<dbReference type="RefSeq" id="WP_168773636.1">
    <property type="nucleotide sequence ID" value="NZ_JAABNR010000003.1"/>
</dbReference>
<accession>A0AAE5BRP8</accession>
<dbReference type="InterPro" id="IPR027417">
    <property type="entry name" value="P-loop_NTPase"/>
</dbReference>
<reference evidence="2" key="1">
    <citation type="submission" date="2020-01" db="EMBL/GenBank/DDBJ databases">
        <authorList>
            <person name="Chen W.-M."/>
        </authorList>
    </citation>
    <scope>NUCLEOTIDE SEQUENCE</scope>
    <source>
        <strain evidence="2">CYK-10</strain>
    </source>
</reference>
<dbReference type="Gene3D" id="3.40.50.300">
    <property type="entry name" value="P-loop containing nucleotide triphosphate hydrolases"/>
    <property type="match status" value="1"/>
</dbReference>
<keyword evidence="3" id="KW-1185">Reference proteome</keyword>
<protein>
    <recommendedName>
        <fullName evidence="1">Sulfotransferase domain-containing protein</fullName>
    </recommendedName>
</protein>
<gene>
    <name evidence="2" type="ORF">GV832_04465</name>
</gene>
<evidence type="ECO:0000259" key="1">
    <source>
        <dbReference type="Pfam" id="PF00685"/>
    </source>
</evidence>
<evidence type="ECO:0000313" key="2">
    <source>
        <dbReference type="EMBL" id="NBZ86825.1"/>
    </source>
</evidence>
<dbReference type="InterPro" id="IPR000863">
    <property type="entry name" value="Sulfotransferase_dom"/>
</dbReference>
<proteinExistence type="predicted"/>
<dbReference type="Proteomes" id="UP001193501">
    <property type="component" value="Unassembled WGS sequence"/>
</dbReference>
<dbReference type="AlphaFoldDB" id="A0AAE5BRP8"/>
<evidence type="ECO:0000313" key="3">
    <source>
        <dbReference type="Proteomes" id="UP001193501"/>
    </source>
</evidence>
<organism evidence="2 3">
    <name type="scientific">Stagnihabitans tardus</name>
    <dbReference type="NCBI Taxonomy" id="2699202"/>
    <lineage>
        <taxon>Bacteria</taxon>
        <taxon>Pseudomonadati</taxon>
        <taxon>Pseudomonadota</taxon>
        <taxon>Alphaproteobacteria</taxon>
        <taxon>Rhodobacterales</taxon>
        <taxon>Paracoccaceae</taxon>
        <taxon>Stagnihabitans</taxon>
    </lineage>
</organism>
<feature type="domain" description="Sulfotransferase" evidence="1">
    <location>
        <begin position="107"/>
        <end position="268"/>
    </location>
</feature>
<sequence length="272" mass="31043">MTDARPTREIQFKGVSFRLSDEPGPARFVLGLRKSGSSLLNQMLKFIAERNGVNYVDLPGTFFNAGVPLDAWHNDDLSAILRPGNMYIGFRNCPPAFASAPLFARSRRVFMFRDPRDALVSQYFSDAYSHSLPEGDSEQAQAARRHFIAKRERTLATDINDFVLKEARSMDEAFMGYAEVLRSPLTLKLRYEEHVFQKKRLIAKIAEHLSLPMPKAATEALLAQVDVVPTAEDKNRFIRSVTPGDHRRKLRPDTIEKLDEVLQRSLKLYDYH</sequence>
<dbReference type="Pfam" id="PF00685">
    <property type="entry name" value="Sulfotransfer_1"/>
    <property type="match status" value="1"/>
</dbReference>
<comment type="caution">
    <text evidence="2">The sequence shown here is derived from an EMBL/GenBank/DDBJ whole genome shotgun (WGS) entry which is preliminary data.</text>
</comment>